<comment type="similarity">
    <text evidence="2">Belongs to the autoinducer-2 exporter (AI-2E) (TC 2.A.86) family.</text>
</comment>
<dbReference type="PANTHER" id="PTHR21716">
    <property type="entry name" value="TRANSMEMBRANE PROTEIN"/>
    <property type="match status" value="1"/>
</dbReference>
<dbReference type="HOGENOM" id="CLU_031275_2_0_9"/>
<dbReference type="Pfam" id="PF01594">
    <property type="entry name" value="AI-2E_transport"/>
    <property type="match status" value="1"/>
</dbReference>
<keyword evidence="10" id="KW-1185">Reference proteome</keyword>
<keyword evidence="3" id="KW-0813">Transport</keyword>
<feature type="transmembrane region" description="Helical" evidence="8">
    <location>
        <begin position="25"/>
        <end position="46"/>
    </location>
</feature>
<feature type="transmembrane region" description="Helical" evidence="8">
    <location>
        <begin position="269"/>
        <end position="285"/>
    </location>
</feature>
<dbReference type="GO" id="GO:0055085">
    <property type="term" value="P:transmembrane transport"/>
    <property type="evidence" value="ECO:0007669"/>
    <property type="project" value="TreeGrafter"/>
</dbReference>
<evidence type="ECO:0000256" key="2">
    <source>
        <dbReference type="ARBA" id="ARBA00009773"/>
    </source>
</evidence>
<keyword evidence="7 8" id="KW-0472">Membrane</keyword>
<gene>
    <name evidence="9" type="ORF">BUTYVIB_00580</name>
</gene>
<dbReference type="Proteomes" id="UP000006238">
    <property type="component" value="Unassembled WGS sequence"/>
</dbReference>
<dbReference type="GeneID" id="98919376"/>
<dbReference type="RefSeq" id="WP_005601525.1">
    <property type="nucleotide sequence ID" value="NZ_GG663520.1"/>
</dbReference>
<feature type="transmembrane region" description="Helical" evidence="8">
    <location>
        <begin position="107"/>
        <end position="128"/>
    </location>
</feature>
<evidence type="ECO:0000256" key="7">
    <source>
        <dbReference type="ARBA" id="ARBA00023136"/>
    </source>
</evidence>
<feature type="transmembrane region" description="Helical" evidence="8">
    <location>
        <begin position="318"/>
        <end position="341"/>
    </location>
</feature>
<evidence type="ECO:0000256" key="5">
    <source>
        <dbReference type="ARBA" id="ARBA00022692"/>
    </source>
</evidence>
<dbReference type="GO" id="GO:0005886">
    <property type="term" value="C:plasma membrane"/>
    <property type="evidence" value="ECO:0007669"/>
    <property type="project" value="UniProtKB-SubCell"/>
</dbReference>
<dbReference type="STRING" id="45851.BHV86_03020"/>
<evidence type="ECO:0000256" key="6">
    <source>
        <dbReference type="ARBA" id="ARBA00022989"/>
    </source>
</evidence>
<evidence type="ECO:0008006" key="11">
    <source>
        <dbReference type="Google" id="ProtNLM"/>
    </source>
</evidence>
<proteinExistence type="inferred from homology"/>
<dbReference type="PANTHER" id="PTHR21716:SF53">
    <property type="entry name" value="PERMEASE PERM-RELATED"/>
    <property type="match status" value="1"/>
</dbReference>
<reference evidence="9 10" key="1">
    <citation type="submission" date="2010-02" db="EMBL/GenBank/DDBJ databases">
        <authorList>
            <person name="Weinstock G."/>
            <person name="Sodergren E."/>
            <person name="Clifton S."/>
            <person name="Fulton L."/>
            <person name="Fulton B."/>
            <person name="Courtney L."/>
            <person name="Fronick C."/>
            <person name="Harrison M."/>
            <person name="Strong C."/>
            <person name="Farmer C."/>
            <person name="Delahaunty K."/>
            <person name="Markovic C."/>
            <person name="Hall O."/>
            <person name="Minx P."/>
            <person name="Tomlinson C."/>
            <person name="Mitreva M."/>
            <person name="Nelson J."/>
            <person name="Hou S."/>
            <person name="Wollam A."/>
            <person name="Pepin K.H."/>
            <person name="Johnson M."/>
            <person name="Bhonagiri V."/>
            <person name="Zhang X."/>
            <person name="Suruliraj S."/>
            <person name="Warren W."/>
            <person name="Chinwalla A."/>
            <person name="Mardis E.R."/>
            <person name="Wilson R.K."/>
        </authorList>
    </citation>
    <scope>NUCLEOTIDE SEQUENCE [LARGE SCALE GENOMIC DNA]</scope>
    <source>
        <strain evidence="9 10">DSM 2876</strain>
    </source>
</reference>
<dbReference type="EMBL" id="ABWN01000019">
    <property type="protein sequence ID" value="EFF69391.1"/>
    <property type="molecule type" value="Genomic_DNA"/>
</dbReference>
<feature type="transmembrane region" description="Helical" evidence="8">
    <location>
        <begin position="206"/>
        <end position="225"/>
    </location>
</feature>
<evidence type="ECO:0000256" key="8">
    <source>
        <dbReference type="SAM" id="Phobius"/>
    </source>
</evidence>
<sequence length="451" mass="50809">MDDNCVKTEETGTSGRKRFKLPNKYLTIGLVAFIVVAACILFYYLFFEDKSLFGFFKISIQSVRAFIIGAVLAYLLKPICAIFENWLGKAFAKLKNRKRAKNLQINIAIGCTAILFVALVYVLFAAIIPEVIDSVMTISENVPGWLQNISDWLTKLAKNNANMQAQIKDFFTNFSDKVVEFLNEFLINGGKTEVVISGVTNSLKSILVLLKDILVGGVSCIYILHERKKFAVQGKMLVYSIFKGKWADKVMEEIKYTDKMFSGFINGKIIDSIIIGILCFIVTSLCRIPYALLISVFVGITNIIPFFGPFIGAIPSALIVLMISPIKCLYFIIIIVAIQQFDGNILGPKILGNSTGLSSFWVLFSITFFGGIWGFAGMVLGVPVFAVLYDIIRRLVKKGLDKRNRTEMYDEYELDRHIEIQERAEAKAKRVSRLTRFKSYKVHPDDDKNKN</sequence>
<dbReference type="InterPro" id="IPR002549">
    <property type="entry name" value="AI-2E-like"/>
</dbReference>
<feature type="transmembrane region" description="Helical" evidence="8">
    <location>
        <begin position="361"/>
        <end position="389"/>
    </location>
</feature>
<dbReference type="eggNOG" id="COG0628">
    <property type="taxonomic scope" value="Bacteria"/>
</dbReference>
<keyword evidence="6 8" id="KW-1133">Transmembrane helix</keyword>
<name>D4RXM9_9FIRM</name>
<evidence type="ECO:0000313" key="9">
    <source>
        <dbReference type="EMBL" id="EFF69391.1"/>
    </source>
</evidence>
<keyword evidence="5 8" id="KW-0812">Transmembrane</keyword>
<accession>D4RXM9</accession>
<organism evidence="9 10">
    <name type="scientific">Eshraghiella crossota DSM 2876</name>
    <dbReference type="NCBI Taxonomy" id="511680"/>
    <lineage>
        <taxon>Bacteria</taxon>
        <taxon>Bacillati</taxon>
        <taxon>Bacillota</taxon>
        <taxon>Clostridia</taxon>
        <taxon>Lachnospirales</taxon>
        <taxon>Lachnospiraceae</taxon>
        <taxon>Eshraghiella</taxon>
    </lineage>
</organism>
<dbReference type="AlphaFoldDB" id="D4RXM9"/>
<evidence type="ECO:0000256" key="3">
    <source>
        <dbReference type="ARBA" id="ARBA00022448"/>
    </source>
</evidence>
<protein>
    <recommendedName>
        <fullName evidence="11">ATP synthase F0, A subunit</fullName>
    </recommendedName>
</protein>
<evidence type="ECO:0000313" key="10">
    <source>
        <dbReference type="Proteomes" id="UP000006238"/>
    </source>
</evidence>
<comment type="subcellular location">
    <subcellularLocation>
        <location evidence="1">Cell membrane</location>
        <topology evidence="1">Multi-pass membrane protein</topology>
    </subcellularLocation>
</comment>
<evidence type="ECO:0000256" key="1">
    <source>
        <dbReference type="ARBA" id="ARBA00004651"/>
    </source>
</evidence>
<keyword evidence="4" id="KW-1003">Cell membrane</keyword>
<feature type="transmembrane region" description="Helical" evidence="8">
    <location>
        <begin position="291"/>
        <end position="311"/>
    </location>
</feature>
<feature type="transmembrane region" description="Helical" evidence="8">
    <location>
        <begin position="66"/>
        <end position="87"/>
    </location>
</feature>
<evidence type="ECO:0000256" key="4">
    <source>
        <dbReference type="ARBA" id="ARBA00022475"/>
    </source>
</evidence>
<comment type="caution">
    <text evidence="9">The sequence shown here is derived from an EMBL/GenBank/DDBJ whole genome shotgun (WGS) entry which is preliminary data.</text>
</comment>